<dbReference type="Proteomes" id="UP001189429">
    <property type="component" value="Unassembled WGS sequence"/>
</dbReference>
<protein>
    <submittedName>
        <fullName evidence="2">Uncharacterized protein</fullName>
    </submittedName>
</protein>
<accession>A0ABN9X8Z0</accession>
<feature type="region of interest" description="Disordered" evidence="1">
    <location>
        <begin position="1"/>
        <end position="20"/>
    </location>
</feature>
<comment type="caution">
    <text evidence="2">The sequence shown here is derived from an EMBL/GenBank/DDBJ whole genome shotgun (WGS) entry which is preliminary data.</text>
</comment>
<gene>
    <name evidence="2" type="ORF">PCOR1329_LOCUS74544</name>
</gene>
<reference evidence="2" key="1">
    <citation type="submission" date="2023-10" db="EMBL/GenBank/DDBJ databases">
        <authorList>
            <person name="Chen Y."/>
            <person name="Shah S."/>
            <person name="Dougan E. K."/>
            <person name="Thang M."/>
            <person name="Chan C."/>
        </authorList>
    </citation>
    <scope>NUCLEOTIDE SEQUENCE [LARGE SCALE GENOMIC DNA]</scope>
</reference>
<evidence type="ECO:0000313" key="3">
    <source>
        <dbReference type="Proteomes" id="UP001189429"/>
    </source>
</evidence>
<keyword evidence="3" id="KW-1185">Reference proteome</keyword>
<sequence length="104" mass="11408">MAVGSPVAPRTAHSSSQWHRNSTEDIIGTTLMTMVATRITMDIIRILAMMEVLAVGADGDEILGMRMVLPIHGLLQALGRGVSIHVLVRLTMVMDEPYFLNYCP</sequence>
<evidence type="ECO:0000313" key="2">
    <source>
        <dbReference type="EMBL" id="CAK0895946.1"/>
    </source>
</evidence>
<proteinExistence type="predicted"/>
<name>A0ABN9X8Z0_9DINO</name>
<evidence type="ECO:0000256" key="1">
    <source>
        <dbReference type="SAM" id="MobiDB-lite"/>
    </source>
</evidence>
<dbReference type="EMBL" id="CAUYUJ010020115">
    <property type="protein sequence ID" value="CAK0895946.1"/>
    <property type="molecule type" value="Genomic_DNA"/>
</dbReference>
<organism evidence="2 3">
    <name type="scientific">Prorocentrum cordatum</name>
    <dbReference type="NCBI Taxonomy" id="2364126"/>
    <lineage>
        <taxon>Eukaryota</taxon>
        <taxon>Sar</taxon>
        <taxon>Alveolata</taxon>
        <taxon>Dinophyceae</taxon>
        <taxon>Prorocentrales</taxon>
        <taxon>Prorocentraceae</taxon>
        <taxon>Prorocentrum</taxon>
    </lineage>
</organism>